<evidence type="ECO:0008006" key="2">
    <source>
        <dbReference type="Google" id="ProtNLM"/>
    </source>
</evidence>
<sequence>MGAYEMFGEKIGVKIKYLISDIDNGKSKKIKHENSISVVKYDTLHKRLVSKTCVETKLRSASYTQDALVEFDTLCQDWRKRLIETFGNPPEKIRKSFLQERFKKDYEAFKYFNDYRYGSNQKLPDEIIELYTYNASVLNAVIRAKDDRQKYRKALATTRMEKFDIWQSLSNDVNDFRDVEHNLPQTADTLRHKVTKYIKDSYYSVVSKKYGMRNASKIVSKEQIAVIKQLLRAHQNLQDTQIAEIYNKIASETAWKTIDAVTVAAYRKKYRLETVAGAEGKKALKRLLEMAVKRQKPSTPMLFWTLDGWDAELLFQKEEVIKGKKTRTYHNRLNVVVVLDPFTKYPIGYAIGEKENSQLIKEALRNAINHTRELFGQRYIPYQLQTDNFAKKTMKPLYEEASKYYIPAKVGNAQSKVIERYFKSLNSKLQAELTPNWSGHNIIAKPENQPNGDVLNLIKKDFPDAVGCAMQIMELLEGERKEKREEYLQAWEEMDVNYKQPLSTNDFLRYFGETTGYTNKLTGSGITPTIMGLEKAYDTFDLSFRQHAYMDWAIKYDPMDLTKVLAVNAKSKDGRCQEIIGTTEFLLEEKYIQPMALADRLPSDAQELHKIYNFNNQLHNHIIADIEENNQIISGLIALNPQLQILNKLMITNSLGKHKEIKQLETEKPLKINKNKLVELKSTEYQIIDDVQSQY</sequence>
<reference evidence="1" key="1">
    <citation type="submission" date="2020-12" db="EMBL/GenBank/DDBJ databases">
        <title>Genome sequencing of genetic groups of Flavobacterium columnare.</title>
        <authorList>
            <person name="Waldbieser G.C."/>
            <person name="Griffin M.J."/>
            <person name="LaFrentz B.R."/>
        </authorList>
    </citation>
    <scope>NUCLEOTIDE SEQUENCE</scope>
    <source>
        <strain evidence="1">90-106</strain>
    </source>
</reference>
<dbReference type="InterPro" id="IPR012337">
    <property type="entry name" value="RNaseH-like_sf"/>
</dbReference>
<protein>
    <recommendedName>
        <fullName evidence="2">Integrase catalytic domain-containing protein</fullName>
    </recommendedName>
</protein>
<dbReference type="SUPFAM" id="SSF53098">
    <property type="entry name" value="Ribonuclease H-like"/>
    <property type="match status" value="1"/>
</dbReference>
<dbReference type="EMBL" id="CP067378">
    <property type="protein sequence ID" value="QYS89092.1"/>
    <property type="molecule type" value="Genomic_DNA"/>
</dbReference>
<dbReference type="InterPro" id="IPR036397">
    <property type="entry name" value="RNaseH_sf"/>
</dbReference>
<dbReference type="KEGG" id="fdv:JJC05_01230"/>
<name>A0A8G0KRZ6_9FLAO</name>
<accession>A0A8G0KRZ6</accession>
<dbReference type="Gene3D" id="3.30.420.10">
    <property type="entry name" value="Ribonuclease H-like superfamily/Ribonuclease H"/>
    <property type="match status" value="1"/>
</dbReference>
<dbReference type="GO" id="GO:0003676">
    <property type="term" value="F:nucleic acid binding"/>
    <property type="evidence" value="ECO:0007669"/>
    <property type="project" value="InterPro"/>
</dbReference>
<dbReference type="AlphaFoldDB" id="A0A8G0KRZ6"/>
<gene>
    <name evidence="1" type="ORF">JJC05_01230</name>
</gene>
<dbReference type="Proteomes" id="UP000824721">
    <property type="component" value="Chromosome"/>
</dbReference>
<proteinExistence type="predicted"/>
<organism evidence="1">
    <name type="scientific">Flavobacterium columnare</name>
    <dbReference type="NCBI Taxonomy" id="996"/>
    <lineage>
        <taxon>Bacteria</taxon>
        <taxon>Pseudomonadati</taxon>
        <taxon>Bacteroidota</taxon>
        <taxon>Flavobacteriia</taxon>
        <taxon>Flavobacteriales</taxon>
        <taxon>Flavobacteriaceae</taxon>
        <taxon>Flavobacterium</taxon>
    </lineage>
</organism>
<evidence type="ECO:0000313" key="1">
    <source>
        <dbReference type="EMBL" id="QYS89092.1"/>
    </source>
</evidence>